<dbReference type="EMBL" id="JACEGC010000075">
    <property type="protein sequence ID" value="MBC1196452.1"/>
    <property type="molecule type" value="Genomic_DNA"/>
</dbReference>
<organism evidence="1 2">
    <name type="scientific">Microcystis aeruginosa BLCC-F158</name>
    <dbReference type="NCBI Taxonomy" id="2755316"/>
    <lineage>
        <taxon>Bacteria</taxon>
        <taxon>Bacillati</taxon>
        <taxon>Cyanobacteriota</taxon>
        <taxon>Cyanophyceae</taxon>
        <taxon>Oscillatoriophycideae</taxon>
        <taxon>Chroococcales</taxon>
        <taxon>Microcystaceae</taxon>
        <taxon>Microcystis</taxon>
    </lineage>
</organism>
<dbReference type="SUPFAM" id="SSF143100">
    <property type="entry name" value="TTHA1013/TTHA0281-like"/>
    <property type="match status" value="1"/>
</dbReference>
<dbReference type="Gene3D" id="3.30.160.250">
    <property type="match status" value="1"/>
</dbReference>
<evidence type="ECO:0000313" key="2">
    <source>
        <dbReference type="Proteomes" id="UP000525432"/>
    </source>
</evidence>
<dbReference type="InterPro" id="IPR051404">
    <property type="entry name" value="TA_system_antitoxin"/>
</dbReference>
<gene>
    <name evidence="1" type="ORF">H0901_14630</name>
</gene>
<dbReference type="AlphaFoldDB" id="A0A841V144"/>
<comment type="caution">
    <text evidence="1">The sequence shown here is derived from an EMBL/GenBank/DDBJ whole genome shotgun (WGS) entry which is preliminary data.</text>
</comment>
<protein>
    <submittedName>
        <fullName evidence="1">Type II toxin-antitoxin system HicB family antitoxin</fullName>
    </submittedName>
</protein>
<proteinExistence type="predicted"/>
<dbReference type="PANTHER" id="PTHR34504:SF2">
    <property type="entry name" value="UPF0150 PROTEIN SSL0259"/>
    <property type="match status" value="1"/>
</dbReference>
<reference evidence="1 2" key="1">
    <citation type="submission" date="2020-07" db="EMBL/GenBank/DDBJ databases">
        <title>Genomes of two Microcystis aeruginosa (Cyanobacteria) strains from Florida (USA) with disparate toxicogenic potential.</title>
        <authorList>
            <person name="Lefler F.W."/>
            <person name="Barbosa M."/>
            <person name="Berthold D.E."/>
            <person name="Laughinghouse H.D. IV."/>
        </authorList>
    </citation>
    <scope>NUCLEOTIDE SEQUENCE [LARGE SCALE GENOMIC DNA]</scope>
    <source>
        <strain evidence="1 2">BLCCF158</strain>
    </source>
</reference>
<dbReference type="InterPro" id="IPR035069">
    <property type="entry name" value="TTHA1013/TTHA0281-like"/>
</dbReference>
<dbReference type="RefSeq" id="WP_185240223.1">
    <property type="nucleotide sequence ID" value="NZ_JACEGC010000075.1"/>
</dbReference>
<dbReference type="Proteomes" id="UP000525432">
    <property type="component" value="Unassembled WGS sequence"/>
</dbReference>
<evidence type="ECO:0000313" key="1">
    <source>
        <dbReference type="EMBL" id="MBC1196452.1"/>
    </source>
</evidence>
<accession>A0A841V144</accession>
<name>A0A841V144_MICAE</name>
<sequence length="74" mass="8564">MNKLKYTIIIQWSEEDNCYLVGFPDFIGQKWRTHGDSYEEAITNGVKVLELLTEDYQLAGEPLPIPKVYQDQVA</sequence>
<dbReference type="PANTHER" id="PTHR34504">
    <property type="entry name" value="ANTITOXIN HICB"/>
    <property type="match status" value="1"/>
</dbReference>